<evidence type="ECO:0000259" key="1">
    <source>
        <dbReference type="Pfam" id="PF05901"/>
    </source>
</evidence>
<feature type="domain" description="Excalibur calcium-binding" evidence="1">
    <location>
        <begin position="98"/>
        <end position="136"/>
    </location>
</feature>
<protein>
    <recommendedName>
        <fullName evidence="1">Excalibur calcium-binding domain-containing protein</fullName>
    </recommendedName>
</protein>
<reference evidence="3" key="1">
    <citation type="submission" date="2016-10" db="EMBL/GenBank/DDBJ databases">
        <authorList>
            <person name="Wibberg D."/>
        </authorList>
    </citation>
    <scope>NUCLEOTIDE SEQUENCE [LARGE SCALE GENOMIC DNA]</scope>
</reference>
<name>A0A1R3TEV3_9HYPH</name>
<proteinExistence type="predicted"/>
<dbReference type="Proteomes" id="UP000187891">
    <property type="component" value="Unassembled WGS sequence"/>
</dbReference>
<dbReference type="AlphaFoldDB" id="A0A1R3TEV3"/>
<evidence type="ECO:0000313" key="3">
    <source>
        <dbReference type="Proteomes" id="UP000187891"/>
    </source>
</evidence>
<dbReference type="Pfam" id="PF05901">
    <property type="entry name" value="Excalibur"/>
    <property type="match status" value="1"/>
</dbReference>
<dbReference type="InterPro" id="IPR008613">
    <property type="entry name" value="Excalibur_Ca-bd_domain"/>
</dbReference>
<sequence>MRSVLTGVIFLTAGILCSCSTTVPAPKAIPVADQSSLPTASLWQRVSVTRSVPEIFAIEAELASRNQMVSGSSFVGQHTAGMVGSPTYTRSVSNQGDRDCSDFGSSAAAQKFFLSSGGPYTDAHGLDRDGDGFACEFGKLLNTNANQHRYRSPSFAVLPGPVRASAGPSRRVVSGSQCFVGPRGGTYTITASGNKNYGGC</sequence>
<gene>
    <name evidence="2" type="ORF">DSM25559_0360</name>
</gene>
<organism evidence="2 3">
    <name type="scientific">Agrobacterium rosae</name>
    <dbReference type="NCBI Taxonomy" id="1972867"/>
    <lineage>
        <taxon>Bacteria</taxon>
        <taxon>Pseudomonadati</taxon>
        <taxon>Pseudomonadota</taxon>
        <taxon>Alphaproteobacteria</taxon>
        <taxon>Hyphomicrobiales</taxon>
        <taxon>Rhizobiaceae</taxon>
        <taxon>Rhizobium/Agrobacterium group</taxon>
        <taxon>Agrobacterium</taxon>
    </lineage>
</organism>
<accession>A0A1R3TEV3</accession>
<dbReference type="STRING" id="1907666.DSM25559_0360"/>
<dbReference type="EMBL" id="FMUE01000001">
    <property type="protein sequence ID" value="SCX03861.1"/>
    <property type="molecule type" value="Genomic_DNA"/>
</dbReference>
<evidence type="ECO:0000313" key="2">
    <source>
        <dbReference type="EMBL" id="SCX03861.1"/>
    </source>
</evidence>
<dbReference type="PROSITE" id="PS51257">
    <property type="entry name" value="PROKAR_LIPOPROTEIN"/>
    <property type="match status" value="1"/>
</dbReference>